<evidence type="ECO:0000313" key="4">
    <source>
        <dbReference type="Proteomes" id="UP000526083"/>
    </source>
</evidence>
<feature type="domain" description="D-apionate lactonase N-terminal" evidence="1">
    <location>
        <begin position="3"/>
        <end position="219"/>
    </location>
</feature>
<accession>A0A7W3JM02</accession>
<protein>
    <submittedName>
        <fullName evidence="3">Uncharacterized protein</fullName>
    </submittedName>
</protein>
<dbReference type="InterPro" id="IPR058788">
    <property type="entry name" value="ApnL_N"/>
</dbReference>
<keyword evidence="4" id="KW-1185">Reference proteome</keyword>
<proteinExistence type="predicted"/>
<evidence type="ECO:0000313" key="3">
    <source>
        <dbReference type="EMBL" id="MBA8815164.1"/>
    </source>
</evidence>
<evidence type="ECO:0000259" key="2">
    <source>
        <dbReference type="Pfam" id="PF25838"/>
    </source>
</evidence>
<dbReference type="Pfam" id="PF25838">
    <property type="entry name" value="Apionate_lact_M"/>
    <property type="match status" value="1"/>
</dbReference>
<comment type="caution">
    <text evidence="3">The sequence shown here is derived from an EMBL/GenBank/DDBJ whole genome shotgun (WGS) entry which is preliminary data.</text>
</comment>
<sequence>MTLDAWNSSHAPTLLWQSGAWQVHLRDDEFADISYDGRPVLRSIRAVARDRDWNTAGWVINSVSTTPEVLTLRLRTQDFGADLSGDVRVRASDRALTVEFDALSAVEWETNRTGLVVLHPPLLAGAALQATHPDGSTSVSSFPVEISAHQPVFDIAGLAWQHAGLGVHVAFSGDVFEMEDQRNWTDASFKTYSRPLSLPFPYRLKPDSRVSQSVTVTVSPLPDASPGARSPVAQIRLDAAGAPFPAVGVSAATGPDPAPALEPIGSELLVELDLATANWRSALERALAQPLALDVRLVLDTANPTAVHSAVALLPSQRLVRIGAFQRTGDSRHVTDARADALLRDALAAHGLRTPVVGGSRSHYTELNREGHRLPRDLDGLAVTFTPLFHSLGTEQLVESVAMQRLIAEAAVAYIADTPVHIGPIALRPRFNDVATAPEPAPSRADLAEGYGAEFTGSVDPRQSAPQLGAWLIASAAALAIPGVASLSYFEEWGPRGIRSSAGEPTPAFDAINAVAGLAGSPLLSGTSPDGLVWAVGALADSQTSTVLVANLDTVARDIDVTTSTGVERVLVAPFAWQFLSGASTAFTNPLPNSPEEH</sequence>
<dbReference type="EMBL" id="JACGWY010000001">
    <property type="protein sequence ID" value="MBA8815164.1"/>
    <property type="molecule type" value="Genomic_DNA"/>
</dbReference>
<evidence type="ECO:0000259" key="1">
    <source>
        <dbReference type="Pfam" id="PF25837"/>
    </source>
</evidence>
<feature type="domain" description="D-apionate lactonase TIM barrel" evidence="2">
    <location>
        <begin position="266"/>
        <end position="520"/>
    </location>
</feature>
<dbReference type="Pfam" id="PF25837">
    <property type="entry name" value="Apionate_lact_N"/>
    <property type="match status" value="1"/>
</dbReference>
<dbReference type="AlphaFoldDB" id="A0A7W3JM02"/>
<gene>
    <name evidence="3" type="ORF">FHX48_000216</name>
</gene>
<dbReference type="Proteomes" id="UP000526083">
    <property type="component" value="Unassembled WGS sequence"/>
</dbReference>
<organism evidence="3 4">
    <name type="scientific">Microbacterium halimionae</name>
    <dbReference type="NCBI Taxonomy" id="1526413"/>
    <lineage>
        <taxon>Bacteria</taxon>
        <taxon>Bacillati</taxon>
        <taxon>Actinomycetota</taxon>
        <taxon>Actinomycetes</taxon>
        <taxon>Micrococcales</taxon>
        <taxon>Microbacteriaceae</taxon>
        <taxon>Microbacterium</taxon>
    </lineage>
</organism>
<dbReference type="InterPro" id="IPR058787">
    <property type="entry name" value="ApnL_M"/>
</dbReference>
<dbReference type="RefSeq" id="WP_182486461.1">
    <property type="nucleotide sequence ID" value="NZ_JAAOZB010000001.1"/>
</dbReference>
<name>A0A7W3JM02_9MICO</name>
<reference evidence="3 4" key="1">
    <citation type="submission" date="2020-07" db="EMBL/GenBank/DDBJ databases">
        <title>Sequencing the genomes of 1000 actinobacteria strains.</title>
        <authorList>
            <person name="Klenk H.-P."/>
        </authorList>
    </citation>
    <scope>NUCLEOTIDE SEQUENCE [LARGE SCALE GENOMIC DNA]</scope>
    <source>
        <strain evidence="3 4">DSM 27576</strain>
    </source>
</reference>